<evidence type="ECO:0000313" key="1">
    <source>
        <dbReference type="EMBL" id="KAA2239120.1"/>
    </source>
</evidence>
<reference evidence="1 2" key="2">
    <citation type="submission" date="2019-09" db="EMBL/GenBank/DDBJ databases">
        <authorList>
            <person name="Jin C."/>
        </authorList>
    </citation>
    <scope>NUCLEOTIDE SEQUENCE [LARGE SCALE GENOMIC DNA]</scope>
    <source>
        <strain evidence="1 2">BN140078</strain>
    </source>
</reference>
<dbReference type="AlphaFoldDB" id="A0A5B2VKK3"/>
<gene>
    <name evidence="1" type="ORF">F0L74_23200</name>
</gene>
<proteinExistence type="predicted"/>
<sequence length="395" mass="45440">MANNHLSFFEKLINQIISKKGRSKISIPFTTLEKIREEGPRILHSFATSLCYISDPNEIAQQVNTLMQHIIFSLDRLAKRMRIADIVEINRTGGRLTETNIVHVIYNSLSGLLLNIERSYASYFDIHIKVPIAHLYAIKERYSKSVYSISKGFTKCGINAILVDIILESFVDIFPNGASSTTTYHRLFYLKRSIERFSLIGSSSFENIDPNSHLHDLLLEFNFNHPEYYKYLTAEAKKEMEGLPLREQMEWLIKWQKHINQVPVQPGLIYQPLDISLKQHLHNWITAEMNYLKELSQLAVNNPSSEEAHRWKNFKISTQLSVPQLGNILKLLVNGGFILNENKTELLEFCSCYFSTVQQKNIAAGSLRKNFYAEDAAVSESVRSILQQLISHSKE</sequence>
<evidence type="ECO:0000313" key="2">
    <source>
        <dbReference type="Proteomes" id="UP000324611"/>
    </source>
</evidence>
<keyword evidence="2" id="KW-1185">Reference proteome</keyword>
<protein>
    <submittedName>
        <fullName evidence="1">Uncharacterized protein</fullName>
    </submittedName>
</protein>
<organism evidence="1 2">
    <name type="scientific">Chitinophaga agrisoli</name>
    <dbReference type="NCBI Taxonomy" id="2607653"/>
    <lineage>
        <taxon>Bacteria</taxon>
        <taxon>Pseudomonadati</taxon>
        <taxon>Bacteroidota</taxon>
        <taxon>Chitinophagia</taxon>
        <taxon>Chitinophagales</taxon>
        <taxon>Chitinophagaceae</taxon>
        <taxon>Chitinophaga</taxon>
    </lineage>
</organism>
<name>A0A5B2VKK3_9BACT</name>
<reference evidence="1 2" key="1">
    <citation type="submission" date="2019-09" db="EMBL/GenBank/DDBJ databases">
        <title>Chitinophaga ginsengihumi sp. nov., isolated from soil of ginseng rhizosphere.</title>
        <authorList>
            <person name="Lee J."/>
        </authorList>
    </citation>
    <scope>NUCLEOTIDE SEQUENCE [LARGE SCALE GENOMIC DNA]</scope>
    <source>
        <strain evidence="1 2">BN140078</strain>
    </source>
</reference>
<dbReference type="Proteomes" id="UP000324611">
    <property type="component" value="Unassembled WGS sequence"/>
</dbReference>
<comment type="caution">
    <text evidence="1">The sequence shown here is derived from an EMBL/GenBank/DDBJ whole genome shotgun (WGS) entry which is preliminary data.</text>
</comment>
<dbReference type="EMBL" id="VUOC01000004">
    <property type="protein sequence ID" value="KAA2239120.1"/>
    <property type="molecule type" value="Genomic_DNA"/>
</dbReference>
<accession>A0A5B2VKK3</accession>